<proteinExistence type="predicted"/>
<dbReference type="GeneTree" id="ENSGT00940000163630"/>
<evidence type="ECO:0000313" key="3">
    <source>
        <dbReference type="Proteomes" id="UP000472265"/>
    </source>
</evidence>
<dbReference type="OMA" id="WISWISQ"/>
<reference evidence="2" key="2">
    <citation type="submission" date="2025-08" db="UniProtKB">
        <authorList>
            <consortium name="Ensembl"/>
        </authorList>
    </citation>
    <scope>IDENTIFICATION</scope>
</reference>
<sequence length="294" mass="32628">MFHDSLKNRSLPRSLTEANISLILKKGKADNECASYRPISLLNTDLKLLSKTLALRLETVLPCIINNDQTGFITGRNSCSNMRSLLNVIQLSQSMKLDCIVISLDVEKAFDRVEWPDLFSTLQTLGLGETFLSWVKLLYDNPLSAVLTNGMIFSYFQLHWGTRQGCPLSPLLFAIAIEPLTEAIRRAPSISGISVGEKTHKISLYADDVLLFLTKPEVSIPAVLDLIGCFSQFSGYKINFSKSEAFSLGGLRHTNISPPSILPIQMDTTGFYISRYCDNSIPSPIICGKSYTFT</sequence>
<feature type="domain" description="Reverse transcriptase" evidence="1">
    <location>
        <begin position="4"/>
        <end position="273"/>
    </location>
</feature>
<protein>
    <recommendedName>
        <fullName evidence="1">Reverse transcriptase domain-containing protein</fullName>
    </recommendedName>
</protein>
<dbReference type="AlphaFoldDB" id="A0A671Z3W6"/>
<evidence type="ECO:0000259" key="1">
    <source>
        <dbReference type="PROSITE" id="PS50878"/>
    </source>
</evidence>
<dbReference type="Pfam" id="PF00078">
    <property type="entry name" value="RVT_1"/>
    <property type="match status" value="1"/>
</dbReference>
<accession>A0A671Z3W6</accession>
<reference evidence="2" key="3">
    <citation type="submission" date="2025-09" db="UniProtKB">
        <authorList>
            <consortium name="Ensembl"/>
        </authorList>
    </citation>
    <scope>IDENTIFICATION</scope>
</reference>
<dbReference type="SUPFAM" id="SSF56672">
    <property type="entry name" value="DNA/RNA polymerases"/>
    <property type="match status" value="1"/>
</dbReference>
<dbReference type="Ensembl" id="ENSSAUT00010072805.1">
    <property type="protein sequence ID" value="ENSSAUP00010069569.1"/>
    <property type="gene ID" value="ENSSAUG00010027537.1"/>
</dbReference>
<keyword evidence="3" id="KW-1185">Reference proteome</keyword>
<dbReference type="InterPro" id="IPR043502">
    <property type="entry name" value="DNA/RNA_pol_sf"/>
</dbReference>
<dbReference type="PANTHER" id="PTHR19446">
    <property type="entry name" value="REVERSE TRANSCRIPTASES"/>
    <property type="match status" value="1"/>
</dbReference>
<organism evidence="2 3">
    <name type="scientific">Sparus aurata</name>
    <name type="common">Gilthead sea bream</name>
    <dbReference type="NCBI Taxonomy" id="8175"/>
    <lineage>
        <taxon>Eukaryota</taxon>
        <taxon>Metazoa</taxon>
        <taxon>Chordata</taxon>
        <taxon>Craniata</taxon>
        <taxon>Vertebrata</taxon>
        <taxon>Euteleostomi</taxon>
        <taxon>Actinopterygii</taxon>
        <taxon>Neopterygii</taxon>
        <taxon>Teleostei</taxon>
        <taxon>Neoteleostei</taxon>
        <taxon>Acanthomorphata</taxon>
        <taxon>Eupercaria</taxon>
        <taxon>Spariformes</taxon>
        <taxon>Sparidae</taxon>
        <taxon>Sparus</taxon>
    </lineage>
</organism>
<reference evidence="2" key="1">
    <citation type="submission" date="2021-04" db="EMBL/GenBank/DDBJ databases">
        <authorList>
            <consortium name="Wellcome Sanger Institute Data Sharing"/>
        </authorList>
    </citation>
    <scope>NUCLEOTIDE SEQUENCE [LARGE SCALE GENOMIC DNA]</scope>
</reference>
<dbReference type="InterPro" id="IPR000477">
    <property type="entry name" value="RT_dom"/>
</dbReference>
<dbReference type="PROSITE" id="PS50878">
    <property type="entry name" value="RT_POL"/>
    <property type="match status" value="1"/>
</dbReference>
<dbReference type="Proteomes" id="UP000472265">
    <property type="component" value="Chromosome 11"/>
</dbReference>
<evidence type="ECO:0000313" key="2">
    <source>
        <dbReference type="Ensembl" id="ENSSAUP00010069569.1"/>
    </source>
</evidence>
<name>A0A671Z3W6_SPAAU</name>
<dbReference type="CDD" id="cd01650">
    <property type="entry name" value="RT_nLTR_like"/>
    <property type="match status" value="1"/>
</dbReference>
<dbReference type="InParanoid" id="A0A671Z3W6"/>